<feature type="region of interest" description="Disordered" evidence="1">
    <location>
        <begin position="49"/>
        <end position="80"/>
    </location>
</feature>
<proteinExistence type="predicted"/>
<evidence type="ECO:0000256" key="1">
    <source>
        <dbReference type="SAM" id="MobiDB-lite"/>
    </source>
</evidence>
<feature type="compositionally biased region" description="Basic and acidic residues" evidence="1">
    <location>
        <begin position="65"/>
        <end position="75"/>
    </location>
</feature>
<sequence length="123" mass="13014">MGEVVTQEPADGSGEGANSAHEPEDPAHVHHGDLSLQAFRKREIVLLPTPGDRVDDGTGDNVEECGEHDSGDQGRDGVGAAQESTRLAHLTRLGYVLLLVNGDCGTHEVFTPPCSRTQLSKSC</sequence>
<name>A0A6J7QSC6_9ZZZZ</name>
<gene>
    <name evidence="2" type="ORF">UFOPK3992_01521</name>
</gene>
<accession>A0A6J7QSC6</accession>
<dbReference type="EMBL" id="CAFBOZ010000243">
    <property type="protein sequence ID" value="CAB5017352.1"/>
    <property type="molecule type" value="Genomic_DNA"/>
</dbReference>
<feature type="compositionally biased region" description="Basic and acidic residues" evidence="1">
    <location>
        <begin position="21"/>
        <end position="30"/>
    </location>
</feature>
<reference evidence="2" key="1">
    <citation type="submission" date="2020-05" db="EMBL/GenBank/DDBJ databases">
        <authorList>
            <person name="Chiriac C."/>
            <person name="Salcher M."/>
            <person name="Ghai R."/>
            <person name="Kavagutti S V."/>
        </authorList>
    </citation>
    <scope>NUCLEOTIDE SEQUENCE</scope>
</reference>
<feature type="region of interest" description="Disordered" evidence="1">
    <location>
        <begin position="1"/>
        <end position="30"/>
    </location>
</feature>
<organism evidence="2">
    <name type="scientific">freshwater metagenome</name>
    <dbReference type="NCBI Taxonomy" id="449393"/>
    <lineage>
        <taxon>unclassified sequences</taxon>
        <taxon>metagenomes</taxon>
        <taxon>ecological metagenomes</taxon>
    </lineage>
</organism>
<protein>
    <submittedName>
        <fullName evidence="2">Unannotated protein</fullName>
    </submittedName>
</protein>
<evidence type="ECO:0000313" key="2">
    <source>
        <dbReference type="EMBL" id="CAB5017352.1"/>
    </source>
</evidence>
<dbReference type="AlphaFoldDB" id="A0A6J7QSC6"/>